<accession>A0A0J6UVZ3</accession>
<dbReference type="EMBL" id="LABX01000175">
    <property type="protein sequence ID" value="KMO30406.1"/>
    <property type="molecule type" value="Genomic_DNA"/>
</dbReference>
<dbReference type="AlphaFoldDB" id="A0A0J6UVZ3"/>
<reference evidence="1 2" key="1">
    <citation type="submission" date="2015-03" db="EMBL/GenBank/DDBJ databases">
        <title>Genome sequencing of Methylobacterium aquaticum DSM16371 type strain.</title>
        <authorList>
            <person name="Chaudhry V."/>
            <person name="Patil P.B."/>
        </authorList>
    </citation>
    <scope>NUCLEOTIDE SEQUENCE [LARGE SCALE GENOMIC DNA]</scope>
    <source>
        <strain evidence="1 2">DSM 16371</strain>
    </source>
</reference>
<comment type="caution">
    <text evidence="1">The sequence shown here is derived from an EMBL/GenBank/DDBJ whole genome shotgun (WGS) entry which is preliminary data.</text>
</comment>
<protein>
    <submittedName>
        <fullName evidence="1">Uncharacterized protein</fullName>
    </submittedName>
</protein>
<gene>
    <name evidence="1" type="ORF">VP06_21850</name>
</gene>
<evidence type="ECO:0000313" key="2">
    <source>
        <dbReference type="Proteomes" id="UP000035929"/>
    </source>
</evidence>
<evidence type="ECO:0000313" key="1">
    <source>
        <dbReference type="EMBL" id="KMO30406.1"/>
    </source>
</evidence>
<dbReference type="PATRIC" id="fig|270351.6.peg.2145"/>
<sequence>MITTVPPLVWPSNLLGRGIWVSPHDERVPSAVLDGNGRSITTWTVTATHPALIWRVRQKAPADGSVSLSRETLARRLTDDLRAVTLVSEAGLRASGEHHAAAPALTRQTVLFHVETLRQCHPVTIRQP</sequence>
<proteinExistence type="predicted"/>
<dbReference type="Proteomes" id="UP000035929">
    <property type="component" value="Unassembled WGS sequence"/>
</dbReference>
<name>A0A0J6UVZ3_9HYPH</name>
<dbReference type="RefSeq" id="WP_048465881.1">
    <property type="nucleotide sequence ID" value="NZ_LABX01000175.1"/>
</dbReference>
<organism evidence="1 2">
    <name type="scientific">Methylobacterium aquaticum</name>
    <dbReference type="NCBI Taxonomy" id="270351"/>
    <lineage>
        <taxon>Bacteria</taxon>
        <taxon>Pseudomonadati</taxon>
        <taxon>Pseudomonadota</taxon>
        <taxon>Alphaproteobacteria</taxon>
        <taxon>Hyphomicrobiales</taxon>
        <taxon>Methylobacteriaceae</taxon>
        <taxon>Methylobacterium</taxon>
    </lineage>
</organism>